<dbReference type="EMBL" id="GG698896">
    <property type="protein sequence ID" value="EEU48978.1"/>
    <property type="molecule type" value="Genomic_DNA"/>
</dbReference>
<dbReference type="Proteomes" id="UP000005206">
    <property type="component" value="Chromosome 1"/>
</dbReference>
<dbReference type="GeneID" id="9663852"/>
<reference evidence="2 3" key="1">
    <citation type="journal article" date="2009" name="PLoS Genet.">
        <title>The genome of Nectria haematococca: contribution of supernumerary chromosomes to gene expansion.</title>
        <authorList>
            <person name="Coleman J.J."/>
            <person name="Rounsley S.D."/>
            <person name="Rodriguez-Carres M."/>
            <person name="Kuo A."/>
            <person name="Wasmann C.C."/>
            <person name="Grimwood J."/>
            <person name="Schmutz J."/>
            <person name="Taga M."/>
            <person name="White G.J."/>
            <person name="Zhou S."/>
            <person name="Schwartz D.C."/>
            <person name="Freitag M."/>
            <person name="Ma L.J."/>
            <person name="Danchin E.G."/>
            <person name="Henrissat B."/>
            <person name="Coutinho P.M."/>
            <person name="Nelson D.R."/>
            <person name="Straney D."/>
            <person name="Napoli C.A."/>
            <person name="Barker B.M."/>
            <person name="Gribskov M."/>
            <person name="Rep M."/>
            <person name="Kroken S."/>
            <person name="Molnar I."/>
            <person name="Rensing C."/>
            <person name="Kennell J.C."/>
            <person name="Zamora J."/>
            <person name="Farman M.L."/>
            <person name="Selker E.U."/>
            <person name="Salamov A."/>
            <person name="Shapiro H."/>
            <person name="Pangilinan J."/>
            <person name="Lindquist E."/>
            <person name="Lamers C."/>
            <person name="Grigoriev I.V."/>
            <person name="Geiser D.M."/>
            <person name="Covert S.F."/>
            <person name="Temporini E."/>
            <person name="Vanetten H.D."/>
        </authorList>
    </citation>
    <scope>NUCLEOTIDE SEQUENCE [LARGE SCALE GENOMIC DNA]</scope>
    <source>
        <strain evidence="3">ATCC MYA-4622 / CBS 123669 / FGSC 9596 / NRRL 45880 / 77-13-4</strain>
    </source>
</reference>
<accession>C7YJI2</accession>
<evidence type="ECO:0000256" key="1">
    <source>
        <dbReference type="SAM" id="SignalP"/>
    </source>
</evidence>
<dbReference type="KEGG" id="nhe:NECHADRAFT_75687"/>
<dbReference type="VEuPathDB" id="FungiDB:NECHADRAFT_75687"/>
<gene>
    <name evidence="2" type="ORF">NECHADRAFT_75687</name>
</gene>
<feature type="chain" id="PRO_5002988359" evidence="1">
    <location>
        <begin position="24"/>
        <end position="158"/>
    </location>
</feature>
<evidence type="ECO:0000313" key="2">
    <source>
        <dbReference type="EMBL" id="EEU48978.1"/>
    </source>
</evidence>
<evidence type="ECO:0000313" key="3">
    <source>
        <dbReference type="Proteomes" id="UP000005206"/>
    </source>
</evidence>
<proteinExistence type="predicted"/>
<keyword evidence="1" id="KW-0732">Signal</keyword>
<dbReference type="AlphaFoldDB" id="C7YJI2"/>
<sequence>MGLLLLLRCAALLLLLLLYRGLCTEYVLDEGLGDLSGGTRGEEPSVEAGSPETPCLALSRLLSTPASRLGEGGWVPAGLFQRSVEWGAAFSVDSAGSAVGDWRLASSSGRQRDVVPEKPCPYHEKPSTSLKRLDVWRRDMESGETGRARGQSLRSPWL</sequence>
<organism evidence="2 3">
    <name type="scientific">Fusarium vanettenii (strain ATCC MYA-4622 / CBS 123669 / FGSC 9596 / NRRL 45880 / 77-13-4)</name>
    <name type="common">Fusarium solani subsp. pisi</name>
    <dbReference type="NCBI Taxonomy" id="660122"/>
    <lineage>
        <taxon>Eukaryota</taxon>
        <taxon>Fungi</taxon>
        <taxon>Dikarya</taxon>
        <taxon>Ascomycota</taxon>
        <taxon>Pezizomycotina</taxon>
        <taxon>Sordariomycetes</taxon>
        <taxon>Hypocreomycetidae</taxon>
        <taxon>Hypocreales</taxon>
        <taxon>Nectriaceae</taxon>
        <taxon>Fusarium</taxon>
        <taxon>Fusarium solani species complex</taxon>
        <taxon>Fusarium vanettenii</taxon>
    </lineage>
</organism>
<dbReference type="RefSeq" id="XP_003054691.1">
    <property type="nucleotide sequence ID" value="XM_003054645.1"/>
</dbReference>
<dbReference type="HOGENOM" id="CLU_1669850_0_0_1"/>
<feature type="signal peptide" evidence="1">
    <location>
        <begin position="1"/>
        <end position="23"/>
    </location>
</feature>
<name>C7YJI2_FUSV7</name>
<keyword evidence="3" id="KW-1185">Reference proteome</keyword>
<dbReference type="InParanoid" id="C7YJI2"/>
<protein>
    <submittedName>
        <fullName evidence="2">Uncharacterized protein</fullName>
    </submittedName>
</protein>